<reference evidence="1 2" key="1">
    <citation type="submission" date="2018-08" db="EMBL/GenBank/DDBJ databases">
        <title>Comparative genomics of wild bee and flower associated Lactobacillus reveals potential adaptation to the bee host.</title>
        <authorList>
            <person name="Vuong H.Q."/>
            <person name="Mcfrederick Q.S."/>
        </authorList>
    </citation>
    <scope>NUCLEOTIDE SEQUENCE [LARGE SCALE GENOMIC DNA]</scope>
    <source>
        <strain evidence="1 2">HV_04</strain>
    </source>
</reference>
<accession>A0ABY2YWB8</accession>
<dbReference type="Proteomes" id="UP000767392">
    <property type="component" value="Unassembled WGS sequence"/>
</dbReference>
<evidence type="ECO:0000313" key="1">
    <source>
        <dbReference type="EMBL" id="TPR12736.1"/>
    </source>
</evidence>
<dbReference type="EMBL" id="QUAM01000006">
    <property type="protein sequence ID" value="TPR12736.1"/>
    <property type="molecule type" value="Genomic_DNA"/>
</dbReference>
<dbReference type="RefSeq" id="WP_105988549.1">
    <property type="nucleotide sequence ID" value="NZ_POST01000011.1"/>
</dbReference>
<gene>
    <name evidence="1" type="ORF">DY048_06920</name>
</gene>
<protein>
    <submittedName>
        <fullName evidence="1">Uncharacterized protein</fullName>
    </submittedName>
</protein>
<evidence type="ECO:0000313" key="2">
    <source>
        <dbReference type="Proteomes" id="UP000767392"/>
    </source>
</evidence>
<comment type="caution">
    <text evidence="1">The sequence shown here is derived from an EMBL/GenBank/DDBJ whole genome shotgun (WGS) entry which is preliminary data.</text>
</comment>
<sequence length="140" mass="15429">MTSLTQTAQDHTWDIADVIIEIDGVALDLATTGDLFTCSFDQDNITISVDVWGNGMRVINHNAEATITVNSSRMSNMWRKFLKNENNERLAEHKINILTPMERITSSSASFIKIPDLNAGNEAPTVAMQFKCIRADAAAA</sequence>
<keyword evidence="2" id="KW-1185">Reference proteome</keyword>
<name>A0ABY2YWB8_9LACO</name>
<organism evidence="1 2">
    <name type="scientific">Apilactobacillus timberlakei</name>
    <dbReference type="NCBI Taxonomy" id="2008380"/>
    <lineage>
        <taxon>Bacteria</taxon>
        <taxon>Bacillati</taxon>
        <taxon>Bacillota</taxon>
        <taxon>Bacilli</taxon>
        <taxon>Lactobacillales</taxon>
        <taxon>Lactobacillaceae</taxon>
        <taxon>Apilactobacillus</taxon>
    </lineage>
</organism>
<proteinExistence type="predicted"/>